<gene>
    <name evidence="7" type="ORF">ACFQ5P_10950</name>
</gene>
<keyword evidence="8" id="KW-1185">Reference proteome</keyword>
<evidence type="ECO:0000256" key="5">
    <source>
        <dbReference type="ARBA" id="ARBA00023136"/>
    </source>
</evidence>
<dbReference type="Proteomes" id="UP001597302">
    <property type="component" value="Unassembled WGS sequence"/>
</dbReference>
<dbReference type="RefSeq" id="WP_131576484.1">
    <property type="nucleotide sequence ID" value="NZ_CBCSAJ010000010.1"/>
</dbReference>
<dbReference type="InterPro" id="IPR001123">
    <property type="entry name" value="LeuE-type"/>
</dbReference>
<evidence type="ECO:0000256" key="3">
    <source>
        <dbReference type="ARBA" id="ARBA00022692"/>
    </source>
</evidence>
<feature type="transmembrane region" description="Helical" evidence="6">
    <location>
        <begin position="146"/>
        <end position="171"/>
    </location>
</feature>
<comment type="subcellular location">
    <subcellularLocation>
        <location evidence="1">Cell membrane</location>
        <topology evidence="1">Multi-pass membrane protein</topology>
    </subcellularLocation>
</comment>
<comment type="caution">
    <text evidence="7">The sequence shown here is derived from an EMBL/GenBank/DDBJ whole genome shotgun (WGS) entry which is preliminary data.</text>
</comment>
<dbReference type="PANTHER" id="PTHR30086">
    <property type="entry name" value="ARGININE EXPORTER PROTEIN ARGO"/>
    <property type="match status" value="1"/>
</dbReference>
<evidence type="ECO:0000313" key="7">
    <source>
        <dbReference type="EMBL" id="MFD1481810.1"/>
    </source>
</evidence>
<evidence type="ECO:0000313" key="8">
    <source>
        <dbReference type="Proteomes" id="UP001597302"/>
    </source>
</evidence>
<dbReference type="Pfam" id="PF01810">
    <property type="entry name" value="LysE"/>
    <property type="match status" value="1"/>
</dbReference>
<evidence type="ECO:0000256" key="2">
    <source>
        <dbReference type="ARBA" id="ARBA00022475"/>
    </source>
</evidence>
<organism evidence="7 8">
    <name type="scientific">Paracoccus nototheniae</name>
    <dbReference type="NCBI Taxonomy" id="2489002"/>
    <lineage>
        <taxon>Bacteria</taxon>
        <taxon>Pseudomonadati</taxon>
        <taxon>Pseudomonadota</taxon>
        <taxon>Alphaproteobacteria</taxon>
        <taxon>Rhodobacterales</taxon>
        <taxon>Paracoccaceae</taxon>
        <taxon>Paracoccus</taxon>
    </lineage>
</organism>
<reference evidence="8" key="1">
    <citation type="journal article" date="2019" name="Int. J. Syst. Evol. Microbiol.">
        <title>The Global Catalogue of Microorganisms (GCM) 10K type strain sequencing project: providing services to taxonomists for standard genome sequencing and annotation.</title>
        <authorList>
            <consortium name="The Broad Institute Genomics Platform"/>
            <consortium name="The Broad Institute Genome Sequencing Center for Infectious Disease"/>
            <person name="Wu L."/>
            <person name="Ma J."/>
        </authorList>
    </citation>
    <scope>NUCLEOTIDE SEQUENCE [LARGE SCALE GENOMIC DNA]</scope>
    <source>
        <strain evidence="8">CCM 8875</strain>
    </source>
</reference>
<keyword evidence="3 6" id="KW-0812">Transmembrane</keyword>
<dbReference type="EMBL" id="JBHTOQ010000022">
    <property type="protein sequence ID" value="MFD1481810.1"/>
    <property type="molecule type" value="Genomic_DNA"/>
</dbReference>
<evidence type="ECO:0000256" key="1">
    <source>
        <dbReference type="ARBA" id="ARBA00004651"/>
    </source>
</evidence>
<evidence type="ECO:0000256" key="4">
    <source>
        <dbReference type="ARBA" id="ARBA00022989"/>
    </source>
</evidence>
<evidence type="ECO:0000256" key="6">
    <source>
        <dbReference type="SAM" id="Phobius"/>
    </source>
</evidence>
<feature type="transmembrane region" description="Helical" evidence="6">
    <location>
        <begin position="74"/>
        <end position="91"/>
    </location>
</feature>
<keyword evidence="5 6" id="KW-0472">Membrane</keyword>
<sequence>MTAATLMAIWLVHLAAAISPGPAVVLAARTSLREGFGRGSWLAVGLGLGACIWACAAMFGLAILFRVAPALLSVLKYVGAAYLIWLAWRMWRDAPQPLSMDLPVGRGRRGASGLVWLGIATQLANPKPAVFFGTIFLTFLPPQAPFWAYAVILMLVFANDAGWNVIVARLFSLERTRRGYMGLKTTIDRTFGGLLALMGLKLATT</sequence>
<name>A0ABW4E086_9RHOB</name>
<keyword evidence="4 6" id="KW-1133">Transmembrane helix</keyword>
<accession>A0ABW4E086</accession>
<feature type="transmembrane region" description="Helical" evidence="6">
    <location>
        <begin position="43"/>
        <end position="67"/>
    </location>
</feature>
<protein>
    <submittedName>
        <fullName evidence="7">LysE family translocator</fullName>
    </submittedName>
</protein>
<keyword evidence="2" id="KW-1003">Cell membrane</keyword>
<proteinExistence type="predicted"/>
<dbReference type="PANTHER" id="PTHR30086:SF20">
    <property type="entry name" value="ARGININE EXPORTER PROTEIN ARGO-RELATED"/>
    <property type="match status" value="1"/>
</dbReference>